<reference evidence="1 2" key="1">
    <citation type="submission" date="2017-03" db="EMBL/GenBank/DDBJ databases">
        <title>Genome analysis of strain PAMC 26577.</title>
        <authorList>
            <person name="Oh H.-M."/>
            <person name="Yang J.-A."/>
        </authorList>
    </citation>
    <scope>NUCLEOTIDE SEQUENCE [LARGE SCALE GENOMIC DNA]</scope>
    <source>
        <strain evidence="1 2">PAMC 26577</strain>
    </source>
</reference>
<sequence>MPVFRRQTNEASAKYGFVFDARVGLCKILKKLERLTVCVAGPAL</sequence>
<evidence type="ECO:0000313" key="1">
    <source>
        <dbReference type="EMBL" id="OTP67846.1"/>
    </source>
</evidence>
<comment type="caution">
    <text evidence="1">The sequence shown here is derived from an EMBL/GenBank/DDBJ whole genome shotgun (WGS) entry which is preliminary data.</text>
</comment>
<proteinExistence type="predicted"/>
<protein>
    <submittedName>
        <fullName evidence="1">Uncharacterized protein</fullName>
    </submittedName>
</protein>
<dbReference type="EMBL" id="NBTZ01000145">
    <property type="protein sequence ID" value="OTP67846.1"/>
    <property type="molecule type" value="Genomic_DNA"/>
</dbReference>
<gene>
    <name evidence="1" type="ORF">PAMC26577_35500</name>
</gene>
<organism evidence="1 2">
    <name type="scientific">Caballeronia sordidicola</name>
    <name type="common">Burkholderia sordidicola</name>
    <dbReference type="NCBI Taxonomy" id="196367"/>
    <lineage>
        <taxon>Bacteria</taxon>
        <taxon>Pseudomonadati</taxon>
        <taxon>Pseudomonadota</taxon>
        <taxon>Betaproteobacteria</taxon>
        <taxon>Burkholderiales</taxon>
        <taxon>Burkholderiaceae</taxon>
        <taxon>Caballeronia</taxon>
    </lineage>
</organism>
<accession>A0A242MAB3</accession>
<dbReference type="AlphaFoldDB" id="A0A242MAB3"/>
<evidence type="ECO:0000313" key="2">
    <source>
        <dbReference type="Proteomes" id="UP000195221"/>
    </source>
</evidence>
<name>A0A242MAB3_CABSO</name>
<dbReference type="Proteomes" id="UP000195221">
    <property type="component" value="Unassembled WGS sequence"/>
</dbReference>